<accession>A0A1F4UR88</accession>
<evidence type="ECO:0000313" key="1">
    <source>
        <dbReference type="EMBL" id="OGC47310.1"/>
    </source>
</evidence>
<evidence type="ECO:0000313" key="2">
    <source>
        <dbReference type="Proteomes" id="UP000176608"/>
    </source>
</evidence>
<dbReference type="InterPro" id="IPR036567">
    <property type="entry name" value="RHF-like"/>
</dbReference>
<gene>
    <name evidence="1" type="ORF">A2886_01740</name>
</gene>
<dbReference type="STRING" id="1802617.A2886_01740"/>
<organism evidence="1 2">
    <name type="scientific">candidate division WWE3 bacterium RIFCSPHIGHO2_01_FULL_42_13</name>
    <dbReference type="NCBI Taxonomy" id="1802617"/>
    <lineage>
        <taxon>Bacteria</taxon>
        <taxon>Katanobacteria</taxon>
    </lineage>
</organism>
<dbReference type="Gene3D" id="3.30.160.100">
    <property type="entry name" value="Ribosome hibernation promotion factor-like"/>
    <property type="match status" value="1"/>
</dbReference>
<dbReference type="InterPro" id="IPR003489">
    <property type="entry name" value="RHF/RaiA"/>
</dbReference>
<dbReference type="Proteomes" id="UP000176608">
    <property type="component" value="Unassembled WGS sequence"/>
</dbReference>
<evidence type="ECO:0008006" key="3">
    <source>
        <dbReference type="Google" id="ProtNLM"/>
    </source>
</evidence>
<dbReference type="Pfam" id="PF02482">
    <property type="entry name" value="Ribosomal_S30AE"/>
    <property type="match status" value="1"/>
</dbReference>
<dbReference type="SUPFAM" id="SSF69754">
    <property type="entry name" value="Ribosome binding protein Y (YfiA homologue)"/>
    <property type="match status" value="1"/>
</dbReference>
<dbReference type="AlphaFoldDB" id="A0A1F4UR88"/>
<protein>
    <recommendedName>
        <fullName evidence="3">Ribosomal subunit interface protein</fullName>
    </recommendedName>
</protein>
<proteinExistence type="predicted"/>
<name>A0A1F4UR88_UNCKA</name>
<sequence length="115" mass="12966">MPLQVTSDNMEVTPSMKALAEDKLSKILNKLTDTPGDLINTRVVLNKGDGEGTFDTKIELSIAGKMIVGEDTDFTLESSLIKAVEDALRQYEKMKSKRTKEEWEGRRKMKMLELT</sequence>
<dbReference type="EMBL" id="MEVA01000014">
    <property type="protein sequence ID" value="OGC47310.1"/>
    <property type="molecule type" value="Genomic_DNA"/>
</dbReference>
<comment type="caution">
    <text evidence="1">The sequence shown here is derived from an EMBL/GenBank/DDBJ whole genome shotgun (WGS) entry which is preliminary data.</text>
</comment>
<reference evidence="1 2" key="1">
    <citation type="journal article" date="2016" name="Nat. Commun.">
        <title>Thousands of microbial genomes shed light on interconnected biogeochemical processes in an aquifer system.</title>
        <authorList>
            <person name="Anantharaman K."/>
            <person name="Brown C.T."/>
            <person name="Hug L.A."/>
            <person name="Sharon I."/>
            <person name="Castelle C.J."/>
            <person name="Probst A.J."/>
            <person name="Thomas B.C."/>
            <person name="Singh A."/>
            <person name="Wilkins M.J."/>
            <person name="Karaoz U."/>
            <person name="Brodie E.L."/>
            <person name="Williams K.H."/>
            <person name="Hubbard S.S."/>
            <person name="Banfield J.F."/>
        </authorList>
    </citation>
    <scope>NUCLEOTIDE SEQUENCE [LARGE SCALE GENOMIC DNA]</scope>
</reference>